<evidence type="ECO:0000313" key="1">
    <source>
        <dbReference type="EMBL" id="AIC16092.1"/>
    </source>
</evidence>
<dbReference type="Proteomes" id="UP000027093">
    <property type="component" value="Chromosome"/>
</dbReference>
<dbReference type="GeneID" id="74947096"/>
<reference evidence="1 2" key="1">
    <citation type="journal article" date="2014" name="Int. J. Syst. Evol. Microbiol.">
        <title>Nitrososphaera viennensis gen. nov., sp. nov., an aerobic and mesophilic, ammonia-oxidizing archaeon from soil and a member of the archaeal phylum Thaumarchaeota.</title>
        <authorList>
            <person name="Stieglmeier M."/>
            <person name="Klingl A."/>
            <person name="Alves R.J."/>
            <person name="Rittmann S.K."/>
            <person name="Melcher M."/>
            <person name="Leisch N."/>
            <person name="Schleper C."/>
        </authorList>
    </citation>
    <scope>NUCLEOTIDE SEQUENCE [LARGE SCALE GENOMIC DNA]</scope>
    <source>
        <strain evidence="1">EN76</strain>
    </source>
</reference>
<dbReference type="OrthoDB" id="7547at2157"/>
<keyword evidence="2" id="KW-1185">Reference proteome</keyword>
<dbReference type="EMBL" id="CP007536">
    <property type="protein sequence ID" value="AIC16092.1"/>
    <property type="molecule type" value="Genomic_DNA"/>
</dbReference>
<evidence type="ECO:0000313" key="2">
    <source>
        <dbReference type="Proteomes" id="UP000027093"/>
    </source>
</evidence>
<dbReference type="STRING" id="926571.NVIE_018370"/>
<dbReference type="HOGENOM" id="CLU_1242980_0_0_2"/>
<dbReference type="RefSeq" id="WP_075054945.1">
    <property type="nucleotide sequence ID" value="NZ_CP007536.1"/>
</dbReference>
<name>A0A060HSF1_9ARCH</name>
<sequence>MVVEEVRYDFADYPKYADDFVRDLVKLMIMSKMNSTARNTSSKAYFQKLVSQMEGCEANVVKYGQPLLYVKYRGVQFTDQKVTSQFVRTKNHVIDVTMESVFGEFVKTFDSLASMSESKVKWGVVAGDNGEKEKPEPMFALLDRLVEAVGRLTALDPESPNSLAGKRFGIRNASIARKSLHLEFLVDGRLHIIELNPGKKKEKAVELLFGNSEAAKAIVALMMQ</sequence>
<dbReference type="KEGG" id="nvn:NVIE_018370"/>
<dbReference type="AlphaFoldDB" id="A0A060HSF1"/>
<organism evidence="1 2">
    <name type="scientific">Nitrososphaera viennensis EN76</name>
    <dbReference type="NCBI Taxonomy" id="926571"/>
    <lineage>
        <taxon>Archaea</taxon>
        <taxon>Nitrososphaerota</taxon>
        <taxon>Nitrososphaeria</taxon>
        <taxon>Nitrososphaerales</taxon>
        <taxon>Nitrososphaeraceae</taxon>
        <taxon>Nitrososphaera</taxon>
    </lineage>
</organism>
<gene>
    <name evidence="1" type="ORF">NVIE_018370</name>
</gene>
<proteinExistence type="predicted"/>
<accession>A0A060HSF1</accession>
<protein>
    <submittedName>
        <fullName evidence="1">Uncharacterized protein</fullName>
    </submittedName>
</protein>